<feature type="transmembrane region" description="Helical" evidence="1">
    <location>
        <begin position="12"/>
        <end position="32"/>
    </location>
</feature>
<gene>
    <name evidence="2" type="ORF">ACFQJ4_01720</name>
</gene>
<evidence type="ECO:0000313" key="2">
    <source>
        <dbReference type="EMBL" id="MFC7234027.1"/>
    </source>
</evidence>
<protein>
    <submittedName>
        <fullName evidence="2">DUF420 domain-containing protein</fullName>
    </submittedName>
</protein>
<reference evidence="2 3" key="1">
    <citation type="journal article" date="2019" name="Int. J. Syst. Evol. Microbiol.">
        <title>The Global Catalogue of Microorganisms (GCM) 10K type strain sequencing project: providing services to taxonomists for standard genome sequencing and annotation.</title>
        <authorList>
            <consortium name="The Broad Institute Genomics Platform"/>
            <consortium name="The Broad Institute Genome Sequencing Center for Infectious Disease"/>
            <person name="Wu L."/>
            <person name="Ma J."/>
        </authorList>
    </citation>
    <scope>NUCLEOTIDE SEQUENCE [LARGE SCALE GENOMIC DNA]</scope>
    <source>
        <strain evidence="2 3">DT85</strain>
    </source>
</reference>
<dbReference type="InterPro" id="IPR007352">
    <property type="entry name" value="DUF420"/>
</dbReference>
<name>A0ABD5ZL95_9EURY</name>
<dbReference type="EMBL" id="JBHTAP010000001">
    <property type="protein sequence ID" value="MFC7234027.1"/>
    <property type="molecule type" value="Genomic_DNA"/>
</dbReference>
<dbReference type="InterPro" id="IPR013833">
    <property type="entry name" value="Cyt_c_oxidase_su3_a-hlx"/>
</dbReference>
<feature type="transmembrane region" description="Helical" evidence="1">
    <location>
        <begin position="165"/>
        <end position="185"/>
    </location>
</feature>
<dbReference type="Pfam" id="PF04238">
    <property type="entry name" value="DUF420"/>
    <property type="match status" value="1"/>
</dbReference>
<dbReference type="Gene3D" id="1.20.120.80">
    <property type="entry name" value="Cytochrome c oxidase, subunit III, four-helix bundle"/>
    <property type="match status" value="1"/>
</dbReference>
<dbReference type="PANTHER" id="PTHR37692:SF1">
    <property type="entry name" value="DUF420 DOMAIN-CONTAINING PROTEIN"/>
    <property type="match status" value="1"/>
</dbReference>
<proteinExistence type="predicted"/>
<dbReference type="Proteomes" id="UP001596398">
    <property type="component" value="Unassembled WGS sequence"/>
</dbReference>
<feature type="transmembrane region" description="Helical" evidence="1">
    <location>
        <begin position="47"/>
        <end position="67"/>
    </location>
</feature>
<sequence>MQQAVRRRIPELTAVLSVVSLALVFGAALRVIPESLLPVASDAVFDAIPHVNAAVSAVAVVTILAGVRFARRGEYERHRAAMVASLGLFVAFLVLYLYKVTIQGPAPFPGPAGVETYLYLPLLAVHVLLAIVCIPLLYYVLLLAATRPIAEVFGTRHKRVGRAAASLWLVSFVLGNVVYLLLYVVY</sequence>
<organism evidence="2 3">
    <name type="scientific">Halosegnis marinus</name>
    <dbReference type="NCBI Taxonomy" id="3034023"/>
    <lineage>
        <taxon>Archaea</taxon>
        <taxon>Methanobacteriati</taxon>
        <taxon>Methanobacteriota</taxon>
        <taxon>Stenosarchaea group</taxon>
        <taxon>Halobacteria</taxon>
        <taxon>Halobacteriales</taxon>
        <taxon>Natronomonadaceae</taxon>
        <taxon>Halosegnis</taxon>
    </lineage>
</organism>
<evidence type="ECO:0000313" key="3">
    <source>
        <dbReference type="Proteomes" id="UP001596398"/>
    </source>
</evidence>
<keyword evidence="1" id="KW-0472">Membrane</keyword>
<evidence type="ECO:0000256" key="1">
    <source>
        <dbReference type="SAM" id="Phobius"/>
    </source>
</evidence>
<feature type="transmembrane region" description="Helical" evidence="1">
    <location>
        <begin position="118"/>
        <end position="144"/>
    </location>
</feature>
<keyword evidence="1" id="KW-1133">Transmembrane helix</keyword>
<comment type="caution">
    <text evidence="2">The sequence shown here is derived from an EMBL/GenBank/DDBJ whole genome shotgun (WGS) entry which is preliminary data.</text>
</comment>
<keyword evidence="1" id="KW-0812">Transmembrane</keyword>
<dbReference type="AlphaFoldDB" id="A0ABD5ZL95"/>
<keyword evidence="3" id="KW-1185">Reference proteome</keyword>
<dbReference type="PANTHER" id="PTHR37692">
    <property type="entry name" value="HYPOTHETICAL MEMBRANE SPANNING PROTEIN"/>
    <property type="match status" value="1"/>
</dbReference>
<feature type="transmembrane region" description="Helical" evidence="1">
    <location>
        <begin position="79"/>
        <end position="98"/>
    </location>
</feature>
<dbReference type="RefSeq" id="WP_276235023.1">
    <property type="nucleotide sequence ID" value="NZ_CP119802.1"/>
</dbReference>
<dbReference type="GeneID" id="79265689"/>
<accession>A0ABD5ZL95</accession>